<keyword evidence="4 17" id="KW-0808">Transferase</keyword>
<dbReference type="InterPro" id="IPR011004">
    <property type="entry name" value="Trimer_LpxA-like_sf"/>
</dbReference>
<feature type="binding site" evidence="17">
    <location>
        <position position="24"/>
    </location>
    <ligand>
        <name>UDP-N-acetyl-alpha-D-glucosamine</name>
        <dbReference type="ChEBI" id="CHEBI:57705"/>
    </ligand>
</feature>
<comment type="pathway">
    <text evidence="17">Nucleotide-sugar biosynthesis; UDP-N-acetyl-alpha-D-glucosamine biosynthesis; UDP-N-acetyl-alpha-D-glucosamine from N-acetyl-alpha-D-glucosamine 1-phosphate: step 1/1.</text>
</comment>
<dbReference type="RefSeq" id="WP_163043781.1">
    <property type="nucleotide sequence ID" value="NZ_JAAAMJ010000005.1"/>
</dbReference>
<dbReference type="Gene3D" id="2.160.10.10">
    <property type="entry name" value="Hexapeptide repeat proteins"/>
    <property type="match status" value="1"/>
</dbReference>
<protein>
    <recommendedName>
        <fullName evidence="17">Bifunctional protein GlmU</fullName>
    </recommendedName>
    <domain>
        <recommendedName>
            <fullName evidence="17">UDP-N-acetylglucosamine pyrophosphorylase</fullName>
            <ecNumber evidence="17">2.7.7.23</ecNumber>
        </recommendedName>
        <alternativeName>
            <fullName evidence="17">N-acetylglucosamine-1-phosphate uridyltransferase</fullName>
        </alternativeName>
    </domain>
    <domain>
        <recommendedName>
            <fullName evidence="17">Glucosamine-1-phosphate N-acetyltransferase</fullName>
            <ecNumber evidence="17">2.3.1.157</ecNumber>
        </recommendedName>
    </domain>
</protein>
<feature type="binding site" evidence="17">
    <location>
        <position position="336"/>
    </location>
    <ligand>
        <name>UDP-N-acetyl-alpha-D-glucosamine</name>
        <dbReference type="ChEBI" id="CHEBI:57705"/>
    </ligand>
</feature>
<dbReference type="UniPathway" id="UPA00113">
    <property type="reaction ID" value="UER00532"/>
</dbReference>
<dbReference type="CDD" id="cd03353">
    <property type="entry name" value="LbH_GlmU_C"/>
    <property type="match status" value="1"/>
</dbReference>
<gene>
    <name evidence="17 20" type="primary">glmU</name>
    <name evidence="20" type="ORF">GTW51_09360</name>
</gene>
<evidence type="ECO:0000256" key="2">
    <source>
        <dbReference type="ARBA" id="ARBA00007947"/>
    </source>
</evidence>
<feature type="region of interest" description="N-acetyltransferase" evidence="17">
    <location>
        <begin position="253"/>
        <end position="462"/>
    </location>
</feature>
<feature type="binding site" evidence="17">
    <location>
        <begin position="371"/>
        <end position="372"/>
    </location>
    <ligand>
        <name>acetyl-CoA</name>
        <dbReference type="ChEBI" id="CHEBI:57288"/>
    </ligand>
</feature>
<feature type="binding site" evidence="17">
    <location>
        <begin position="10"/>
        <end position="13"/>
    </location>
    <ligand>
        <name>UDP-N-acetyl-alpha-D-glucosamine</name>
        <dbReference type="ChEBI" id="CHEBI:57705"/>
    </ligand>
</feature>
<evidence type="ECO:0000256" key="10">
    <source>
        <dbReference type="ARBA" id="ARBA00022984"/>
    </source>
</evidence>
<evidence type="ECO:0000256" key="8">
    <source>
        <dbReference type="ARBA" id="ARBA00022842"/>
    </source>
</evidence>
<keyword evidence="10 17" id="KW-0573">Peptidoglycan synthesis</keyword>
<feature type="binding site" evidence="17">
    <location>
        <position position="408"/>
    </location>
    <ligand>
        <name>acetyl-CoA</name>
        <dbReference type="ChEBI" id="CHEBI:57288"/>
    </ligand>
</feature>
<feature type="binding site" evidence="17">
    <location>
        <position position="365"/>
    </location>
    <ligand>
        <name>acetyl-CoA</name>
        <dbReference type="ChEBI" id="CHEBI:57288"/>
    </ligand>
</feature>
<reference evidence="20 21" key="1">
    <citation type="submission" date="2020-01" db="EMBL/GenBank/DDBJ databases">
        <title>Genomes of bacteria type strains.</title>
        <authorList>
            <person name="Chen J."/>
            <person name="Zhu S."/>
            <person name="Chen J."/>
        </authorList>
    </citation>
    <scope>NUCLEOTIDE SEQUENCE [LARGE SCALE GENOMIC DNA]</scope>
    <source>
        <strain evidence="20 21">KCTC 52919</strain>
    </source>
</reference>
<keyword evidence="6 17" id="KW-0479">Metal-binding</keyword>
<evidence type="ECO:0000256" key="14">
    <source>
        <dbReference type="ARBA" id="ARBA00048247"/>
    </source>
</evidence>
<keyword evidence="3 17" id="KW-0963">Cytoplasm</keyword>
<comment type="caution">
    <text evidence="17">Lacks conserved residue(s) required for the propagation of feature annotation.</text>
</comment>
<feature type="binding site" evidence="17">
    <location>
        <position position="77"/>
    </location>
    <ligand>
        <name>UDP-N-acetyl-alpha-D-glucosamine</name>
        <dbReference type="ChEBI" id="CHEBI:57705"/>
    </ligand>
</feature>
<evidence type="ECO:0000256" key="15">
    <source>
        <dbReference type="ARBA" id="ARBA00048493"/>
    </source>
</evidence>
<dbReference type="GO" id="GO:0006048">
    <property type="term" value="P:UDP-N-acetylglucosamine biosynthetic process"/>
    <property type="evidence" value="ECO:0007669"/>
    <property type="project" value="UniProtKB-UniPathway"/>
</dbReference>
<comment type="similarity">
    <text evidence="1 17">In the C-terminal section; belongs to the transferase hexapeptide repeat family.</text>
</comment>
<dbReference type="SUPFAM" id="SSF51161">
    <property type="entry name" value="Trimeric LpxA-like enzymes"/>
    <property type="match status" value="1"/>
</dbReference>
<dbReference type="InterPro" id="IPR005882">
    <property type="entry name" value="Bifunctional_GlmU"/>
</dbReference>
<keyword evidence="8 17" id="KW-0460">Magnesium</keyword>
<evidence type="ECO:0000256" key="13">
    <source>
        <dbReference type="ARBA" id="ARBA00023316"/>
    </source>
</evidence>
<evidence type="ECO:0000256" key="12">
    <source>
        <dbReference type="ARBA" id="ARBA00023315"/>
    </source>
</evidence>
<feature type="binding site" evidence="17">
    <location>
        <position position="157"/>
    </location>
    <ligand>
        <name>UDP-N-acetyl-alpha-D-glucosamine</name>
        <dbReference type="ChEBI" id="CHEBI:57705"/>
    </ligand>
</feature>
<comment type="similarity">
    <text evidence="2 17">In the N-terminal section; belongs to the N-acetylglucosamine-1-phosphate uridyltransferase family.</text>
</comment>
<dbReference type="Pfam" id="PF12804">
    <property type="entry name" value="NTP_transf_3"/>
    <property type="match status" value="1"/>
</dbReference>
<keyword evidence="9 17" id="KW-0133">Cell shape</keyword>
<feature type="binding site" evidence="17">
    <location>
        <position position="172"/>
    </location>
    <ligand>
        <name>UDP-N-acetyl-alpha-D-glucosamine</name>
        <dbReference type="ChEBI" id="CHEBI:57705"/>
    </ligand>
</feature>
<sequence>MVRRCLSIILAAGEGTRMKSSMSKVLHPVAGLEMIRHVARAAAAAGSSDLAVVVGRDGEAVEAAVRQDVGTVATFPQHERLGTAHAVLAARTAIADGADDVLVLFADTPLIRPETLARARAVLAAGAAVCVVGFRPADPTGYGRLVEQDGELVAIREEKDASAEERAIGFCNAGVMAFAGADALEMFDSIGNANAKGEYYLTDLVEIARRAGRSVRAIEADADEVTGVNNRAELAAVEALWQDRRRRAAMLDGVTLQDPATVYFSHDTEIAADVTIEPSVVFGPGVRVASGATIHAFCHIEQASIGEGVSVGPFARLRPGTRLAAGSKVGNFCEVKNADIGEGAKINHLSYVGDATVGDAANLGAGTITCNYDGAMKHLTEIGAGAFIGSNSALVAPVRIGGGAYVGTGSVITDDVPDDALAIARQRQVNKPGRGREITERNKAAKAARAKSGGAVISRHQS</sequence>
<comment type="pathway">
    <text evidence="17">Bacterial outer membrane biogenesis; LPS lipid A biosynthesis.</text>
</comment>
<evidence type="ECO:0000256" key="3">
    <source>
        <dbReference type="ARBA" id="ARBA00022490"/>
    </source>
</evidence>
<dbReference type="InterPro" id="IPR038009">
    <property type="entry name" value="GlmU_C_LbH"/>
</dbReference>
<evidence type="ECO:0000256" key="1">
    <source>
        <dbReference type="ARBA" id="ARBA00007707"/>
    </source>
</evidence>
<keyword evidence="5 17" id="KW-0548">Nucleotidyltransferase</keyword>
<feature type="binding site" evidence="17">
    <location>
        <position position="351"/>
    </location>
    <ligand>
        <name>UDP-N-acetyl-alpha-D-glucosamine</name>
        <dbReference type="ChEBI" id="CHEBI:57705"/>
    </ligand>
</feature>
<dbReference type="PANTHER" id="PTHR43584:SF3">
    <property type="entry name" value="BIFUNCTIONAL PROTEIN GLMU"/>
    <property type="match status" value="1"/>
</dbReference>
<dbReference type="SUPFAM" id="SSF53448">
    <property type="entry name" value="Nucleotide-diphospho-sugar transferases"/>
    <property type="match status" value="1"/>
</dbReference>
<evidence type="ECO:0000256" key="9">
    <source>
        <dbReference type="ARBA" id="ARBA00022960"/>
    </source>
</evidence>
<dbReference type="InterPro" id="IPR018357">
    <property type="entry name" value="Hexapep_transf_CS"/>
</dbReference>
<feature type="binding site" evidence="17">
    <location>
        <position position="229"/>
    </location>
    <ligand>
        <name>UDP-N-acetyl-alpha-D-glucosamine</name>
        <dbReference type="ChEBI" id="CHEBI:57705"/>
    </ligand>
</feature>
<evidence type="ECO:0000256" key="6">
    <source>
        <dbReference type="ARBA" id="ARBA00022723"/>
    </source>
</evidence>
<evidence type="ECO:0000256" key="7">
    <source>
        <dbReference type="ARBA" id="ARBA00022737"/>
    </source>
</evidence>
<dbReference type="GO" id="GO:0009252">
    <property type="term" value="P:peptidoglycan biosynthetic process"/>
    <property type="evidence" value="ECO:0007669"/>
    <property type="project" value="UniProtKB-UniRule"/>
</dbReference>
<feature type="domain" description="MobA-like NTP transferase" evidence="19">
    <location>
        <begin position="8"/>
        <end position="134"/>
    </location>
</feature>
<feature type="region of interest" description="Linker" evidence="17">
    <location>
        <begin position="232"/>
        <end position="252"/>
    </location>
</feature>
<dbReference type="PROSITE" id="PS00101">
    <property type="entry name" value="HEXAPEP_TRANSFERASES"/>
    <property type="match status" value="1"/>
</dbReference>
<comment type="subunit">
    <text evidence="17">Homotrimer.</text>
</comment>
<dbReference type="GO" id="GO:0016020">
    <property type="term" value="C:membrane"/>
    <property type="evidence" value="ECO:0007669"/>
    <property type="project" value="GOC"/>
</dbReference>
<dbReference type="GO" id="GO:0000902">
    <property type="term" value="P:cell morphogenesis"/>
    <property type="evidence" value="ECO:0007669"/>
    <property type="project" value="UniProtKB-UniRule"/>
</dbReference>
<dbReference type="CDD" id="cd02540">
    <property type="entry name" value="GT2_GlmU_N_bac"/>
    <property type="match status" value="1"/>
</dbReference>
<dbReference type="EC" id="2.7.7.23" evidence="17"/>
<comment type="function">
    <text evidence="16 17">Catalyzes the last two sequential reactions in the de novo biosynthetic pathway for UDP-N-acetylglucosamine (UDP-GlcNAc). The C-terminal domain catalyzes the transfer of acetyl group from acetyl coenzyme A to glucosamine-1-phosphate (GlcN-1-P) to produce N-acetylglucosamine-1-phosphate (GlcNAc-1-P), which is converted into UDP-GlcNAc by the transfer of uridine 5-monophosphate (from uridine 5-triphosphate), a reaction catalyzed by the N-terminal domain.</text>
</comment>
<dbReference type="GO" id="GO:0008360">
    <property type="term" value="P:regulation of cell shape"/>
    <property type="evidence" value="ECO:0007669"/>
    <property type="project" value="UniProtKB-KW"/>
</dbReference>
<comment type="catalytic activity">
    <reaction evidence="14 17">
        <text>alpha-D-glucosamine 1-phosphate + acetyl-CoA = N-acetyl-alpha-D-glucosamine 1-phosphate + CoA + H(+)</text>
        <dbReference type="Rhea" id="RHEA:13725"/>
        <dbReference type="ChEBI" id="CHEBI:15378"/>
        <dbReference type="ChEBI" id="CHEBI:57287"/>
        <dbReference type="ChEBI" id="CHEBI:57288"/>
        <dbReference type="ChEBI" id="CHEBI:57776"/>
        <dbReference type="ChEBI" id="CHEBI:58516"/>
        <dbReference type="EC" id="2.3.1.157"/>
    </reaction>
</comment>
<evidence type="ECO:0000256" key="18">
    <source>
        <dbReference type="SAM" id="MobiDB-lite"/>
    </source>
</evidence>
<keyword evidence="7 17" id="KW-0677">Repeat</keyword>
<dbReference type="Proteomes" id="UP000476332">
    <property type="component" value="Unassembled WGS sequence"/>
</dbReference>
<dbReference type="InterPro" id="IPR025877">
    <property type="entry name" value="MobA-like_NTP_Trfase"/>
</dbReference>
<dbReference type="NCBIfam" id="NF010933">
    <property type="entry name" value="PRK14353.1"/>
    <property type="match status" value="1"/>
</dbReference>
<dbReference type="AlphaFoldDB" id="A0A6L9MHD9"/>
<feature type="binding site" evidence="17">
    <location>
        <position position="107"/>
    </location>
    <ligand>
        <name>Mg(2+)</name>
        <dbReference type="ChEBI" id="CHEBI:18420"/>
    </ligand>
</feature>
<comment type="subcellular location">
    <subcellularLocation>
        <location evidence="17">Cytoplasm</location>
    </subcellularLocation>
</comment>
<proteinExistence type="inferred from homology"/>
<dbReference type="GO" id="GO:0005737">
    <property type="term" value="C:cytoplasm"/>
    <property type="evidence" value="ECO:0007669"/>
    <property type="project" value="UniProtKB-SubCell"/>
</dbReference>
<evidence type="ECO:0000313" key="21">
    <source>
        <dbReference type="Proteomes" id="UP000476332"/>
    </source>
</evidence>
<feature type="region of interest" description="Pyrophosphorylase" evidence="17">
    <location>
        <begin position="1"/>
        <end position="231"/>
    </location>
</feature>
<evidence type="ECO:0000256" key="4">
    <source>
        <dbReference type="ARBA" id="ARBA00022679"/>
    </source>
</evidence>
<dbReference type="GO" id="GO:0071555">
    <property type="term" value="P:cell wall organization"/>
    <property type="evidence" value="ECO:0007669"/>
    <property type="project" value="UniProtKB-KW"/>
</dbReference>
<dbReference type="GO" id="GO:0000287">
    <property type="term" value="F:magnesium ion binding"/>
    <property type="evidence" value="ECO:0007669"/>
    <property type="project" value="UniProtKB-UniRule"/>
</dbReference>
<feature type="region of interest" description="Disordered" evidence="18">
    <location>
        <begin position="428"/>
        <end position="462"/>
    </location>
</feature>
<dbReference type="Gene3D" id="3.90.550.10">
    <property type="entry name" value="Spore Coat Polysaccharide Biosynthesis Protein SpsA, Chain A"/>
    <property type="match status" value="1"/>
</dbReference>
<accession>A0A6L9MHD9</accession>
<feature type="binding site" evidence="17">
    <location>
        <position position="362"/>
    </location>
    <ligand>
        <name>UDP-N-acetyl-alpha-D-glucosamine</name>
        <dbReference type="ChEBI" id="CHEBI:57705"/>
    </ligand>
</feature>
<evidence type="ECO:0000313" key="20">
    <source>
        <dbReference type="EMBL" id="NDV86910.1"/>
    </source>
</evidence>
<dbReference type="EC" id="2.3.1.157" evidence="17"/>
<comment type="cofactor">
    <cofactor evidence="17">
        <name>Mg(2+)</name>
        <dbReference type="ChEBI" id="CHEBI:18420"/>
    </cofactor>
    <text evidence="17">Binds 1 Mg(2+) ion per subunit.</text>
</comment>
<dbReference type="InterPro" id="IPR050065">
    <property type="entry name" value="GlmU-like"/>
</dbReference>
<feature type="binding site" evidence="17">
    <location>
        <position position="390"/>
    </location>
    <ligand>
        <name>acetyl-CoA</name>
        <dbReference type="ChEBI" id="CHEBI:57288"/>
    </ligand>
</feature>
<dbReference type="GO" id="GO:0009245">
    <property type="term" value="P:lipid A biosynthetic process"/>
    <property type="evidence" value="ECO:0007669"/>
    <property type="project" value="UniProtKB-UniRule"/>
</dbReference>
<feature type="binding site" evidence="17">
    <location>
        <position position="229"/>
    </location>
    <ligand>
        <name>Mg(2+)</name>
        <dbReference type="ChEBI" id="CHEBI:18420"/>
    </ligand>
</feature>
<evidence type="ECO:0000256" key="5">
    <source>
        <dbReference type="ARBA" id="ARBA00022695"/>
    </source>
</evidence>
<evidence type="ECO:0000256" key="11">
    <source>
        <dbReference type="ARBA" id="ARBA00023268"/>
    </source>
</evidence>
<comment type="pathway">
    <text evidence="17">Nucleotide-sugar biosynthesis; UDP-N-acetyl-alpha-D-glucosamine biosynthesis; N-acetyl-alpha-D-glucosamine 1-phosphate from alpha-D-glucosamine 6-phosphate (route II): step 2/2.</text>
</comment>
<evidence type="ECO:0000256" key="17">
    <source>
        <dbReference type="HAMAP-Rule" id="MF_01631"/>
    </source>
</evidence>
<dbReference type="HAMAP" id="MF_01631">
    <property type="entry name" value="GlmU"/>
    <property type="match status" value="1"/>
</dbReference>
<comment type="catalytic activity">
    <reaction evidence="15 17">
        <text>N-acetyl-alpha-D-glucosamine 1-phosphate + UTP + H(+) = UDP-N-acetyl-alpha-D-glucosamine + diphosphate</text>
        <dbReference type="Rhea" id="RHEA:13509"/>
        <dbReference type="ChEBI" id="CHEBI:15378"/>
        <dbReference type="ChEBI" id="CHEBI:33019"/>
        <dbReference type="ChEBI" id="CHEBI:46398"/>
        <dbReference type="ChEBI" id="CHEBI:57705"/>
        <dbReference type="ChEBI" id="CHEBI:57776"/>
        <dbReference type="EC" id="2.7.7.23"/>
    </reaction>
</comment>
<keyword evidence="13 17" id="KW-0961">Cell wall biogenesis/degradation</keyword>
<feature type="binding site" evidence="17">
    <location>
        <position position="425"/>
    </location>
    <ligand>
        <name>acetyl-CoA</name>
        <dbReference type="ChEBI" id="CHEBI:57288"/>
    </ligand>
</feature>
<evidence type="ECO:0000259" key="19">
    <source>
        <dbReference type="Pfam" id="PF12804"/>
    </source>
</evidence>
<feature type="compositionally biased region" description="Basic and acidic residues" evidence="18">
    <location>
        <begin position="434"/>
        <end position="443"/>
    </location>
</feature>
<dbReference type="NCBIfam" id="TIGR01173">
    <property type="entry name" value="glmU"/>
    <property type="match status" value="1"/>
</dbReference>
<dbReference type="UniPathway" id="UPA00973"/>
<feature type="binding site" evidence="17">
    <location>
        <position position="318"/>
    </location>
    <ligand>
        <name>UDP-N-acetyl-alpha-D-glucosamine</name>
        <dbReference type="ChEBI" id="CHEBI:57705"/>
    </ligand>
</feature>
<dbReference type="GO" id="GO:0019134">
    <property type="term" value="F:glucosamine-1-phosphate N-acetyltransferase activity"/>
    <property type="evidence" value="ECO:0007669"/>
    <property type="project" value="UniProtKB-UniRule"/>
</dbReference>
<feature type="binding site" evidence="17">
    <location>
        <begin position="82"/>
        <end position="83"/>
    </location>
    <ligand>
        <name>UDP-N-acetyl-alpha-D-glucosamine</name>
        <dbReference type="ChEBI" id="CHEBI:57705"/>
    </ligand>
</feature>
<feature type="binding site" evidence="17">
    <location>
        <position position="143"/>
    </location>
    <ligand>
        <name>UDP-N-acetyl-alpha-D-glucosamine</name>
        <dbReference type="ChEBI" id="CHEBI:57705"/>
    </ligand>
</feature>
<dbReference type="InterPro" id="IPR029044">
    <property type="entry name" value="Nucleotide-diphossugar_trans"/>
</dbReference>
<comment type="caution">
    <text evidence="20">The sequence shown here is derived from an EMBL/GenBank/DDBJ whole genome shotgun (WGS) entry which is preliminary data.</text>
</comment>
<evidence type="ECO:0000256" key="16">
    <source>
        <dbReference type="ARBA" id="ARBA00049628"/>
    </source>
</evidence>
<keyword evidence="12 17" id="KW-0012">Acyltransferase</keyword>
<dbReference type="PANTHER" id="PTHR43584">
    <property type="entry name" value="NUCLEOTIDYL TRANSFERASE"/>
    <property type="match status" value="1"/>
</dbReference>
<keyword evidence="21" id="KW-1185">Reference proteome</keyword>
<dbReference type="EMBL" id="JAAAMJ010000005">
    <property type="protein sequence ID" value="NDV86910.1"/>
    <property type="molecule type" value="Genomic_DNA"/>
</dbReference>
<feature type="active site" description="Proton acceptor" evidence="17">
    <location>
        <position position="348"/>
    </location>
</feature>
<name>A0A6L9MHD9_9HYPH</name>
<dbReference type="GO" id="GO:0003977">
    <property type="term" value="F:UDP-N-acetylglucosamine diphosphorylase activity"/>
    <property type="evidence" value="ECO:0007669"/>
    <property type="project" value="UniProtKB-UniRule"/>
</dbReference>
<keyword evidence="11 17" id="KW-0511">Multifunctional enzyme</keyword>
<organism evidence="20 21">
    <name type="scientific">Aurantimonas aggregata</name>
    <dbReference type="NCBI Taxonomy" id="2047720"/>
    <lineage>
        <taxon>Bacteria</taxon>
        <taxon>Pseudomonadati</taxon>
        <taxon>Pseudomonadota</taxon>
        <taxon>Alphaproteobacteria</taxon>
        <taxon>Hyphomicrobiales</taxon>
        <taxon>Aurantimonadaceae</taxon>
        <taxon>Aurantimonas</taxon>
    </lineage>
</organism>